<evidence type="ECO:0000256" key="3">
    <source>
        <dbReference type="ARBA" id="ARBA00023125"/>
    </source>
</evidence>
<evidence type="ECO:0000256" key="2">
    <source>
        <dbReference type="ARBA" id="ARBA00023015"/>
    </source>
</evidence>
<reference evidence="7" key="1">
    <citation type="submission" date="2017-08" db="EMBL/GenBank/DDBJ databases">
        <title>A dynamic microbial community with high functional redundancy inhabits the cold, oxic subseafloor aquifer.</title>
        <authorList>
            <person name="Tully B.J."/>
            <person name="Wheat C.G."/>
            <person name="Glazer B.T."/>
            <person name="Huber J.A."/>
        </authorList>
    </citation>
    <scope>NUCLEOTIDE SEQUENCE [LARGE SCALE GENOMIC DNA]</scope>
</reference>
<dbReference type="AlphaFoldDB" id="A0A2A4X299"/>
<dbReference type="GO" id="GO:0045892">
    <property type="term" value="P:negative regulation of DNA-templated transcription"/>
    <property type="evidence" value="ECO:0007669"/>
    <property type="project" value="InterPro"/>
</dbReference>
<proteinExistence type="inferred from homology"/>
<dbReference type="Pfam" id="PF03965">
    <property type="entry name" value="Penicillinase_R"/>
    <property type="match status" value="1"/>
</dbReference>
<dbReference type="Gene3D" id="1.10.4040.10">
    <property type="entry name" value="Penicillinase repressor domain"/>
    <property type="match status" value="1"/>
</dbReference>
<keyword evidence="4" id="KW-0804">Transcription</keyword>
<dbReference type="GO" id="GO:0003677">
    <property type="term" value="F:DNA binding"/>
    <property type="evidence" value="ECO:0007669"/>
    <property type="project" value="UniProtKB-KW"/>
</dbReference>
<evidence type="ECO:0000313" key="7">
    <source>
        <dbReference type="Proteomes" id="UP000218767"/>
    </source>
</evidence>
<sequence>MANKKNELLTQTELSLMNLLWELGESTVRQVRGSMSNAEEIPYTTVAAVIRLLDKKGFLESRLVGNTLHYSPAVEKQEYEAKAINQIVEKLFNGAPVALATRLIDDQNLSKEELQLVRDELDRKLGEAQYEDDAK</sequence>
<accession>A0A2A4X299</accession>
<evidence type="ECO:0000256" key="5">
    <source>
        <dbReference type="SAM" id="Coils"/>
    </source>
</evidence>
<dbReference type="Gene3D" id="1.10.10.10">
    <property type="entry name" value="Winged helix-like DNA-binding domain superfamily/Winged helix DNA-binding domain"/>
    <property type="match status" value="1"/>
</dbReference>
<comment type="caution">
    <text evidence="6">The sequence shown here is derived from an EMBL/GenBank/DDBJ whole genome shotgun (WGS) entry which is preliminary data.</text>
</comment>
<dbReference type="EMBL" id="NVUL01000053">
    <property type="protein sequence ID" value="PCI76723.1"/>
    <property type="molecule type" value="Genomic_DNA"/>
</dbReference>
<dbReference type="SUPFAM" id="SSF46785">
    <property type="entry name" value="Winged helix' DNA-binding domain"/>
    <property type="match status" value="1"/>
</dbReference>
<keyword evidence="3" id="KW-0238">DNA-binding</keyword>
<dbReference type="InterPro" id="IPR036390">
    <property type="entry name" value="WH_DNA-bd_sf"/>
</dbReference>
<dbReference type="InterPro" id="IPR005650">
    <property type="entry name" value="BlaI_family"/>
</dbReference>
<evidence type="ECO:0000313" key="6">
    <source>
        <dbReference type="EMBL" id="PCI76723.1"/>
    </source>
</evidence>
<protein>
    <submittedName>
        <fullName evidence="6">Transcriptional regulator</fullName>
    </submittedName>
</protein>
<feature type="coiled-coil region" evidence="5">
    <location>
        <begin position="104"/>
        <end position="131"/>
    </location>
</feature>
<keyword evidence="2" id="KW-0805">Transcription regulation</keyword>
<evidence type="ECO:0000256" key="1">
    <source>
        <dbReference type="ARBA" id="ARBA00011046"/>
    </source>
</evidence>
<comment type="similarity">
    <text evidence="1">Belongs to the BlaI transcriptional regulatory family.</text>
</comment>
<name>A0A2A4X299_9GAMM</name>
<dbReference type="Proteomes" id="UP000218767">
    <property type="component" value="Unassembled WGS sequence"/>
</dbReference>
<evidence type="ECO:0000256" key="4">
    <source>
        <dbReference type="ARBA" id="ARBA00023163"/>
    </source>
</evidence>
<keyword evidence="5" id="KW-0175">Coiled coil</keyword>
<dbReference type="PIRSF" id="PIRSF019455">
    <property type="entry name" value="CopR_AtkY"/>
    <property type="match status" value="1"/>
</dbReference>
<organism evidence="6 7">
    <name type="scientific">SAR86 cluster bacterium</name>
    <dbReference type="NCBI Taxonomy" id="2030880"/>
    <lineage>
        <taxon>Bacteria</taxon>
        <taxon>Pseudomonadati</taxon>
        <taxon>Pseudomonadota</taxon>
        <taxon>Gammaproteobacteria</taxon>
        <taxon>SAR86 cluster</taxon>
    </lineage>
</organism>
<gene>
    <name evidence="6" type="ORF">COB20_09825</name>
</gene>
<dbReference type="InterPro" id="IPR036388">
    <property type="entry name" value="WH-like_DNA-bd_sf"/>
</dbReference>